<dbReference type="EMBL" id="KV428314">
    <property type="protein sequence ID" value="KZT32596.1"/>
    <property type="molecule type" value="Genomic_DNA"/>
</dbReference>
<gene>
    <name evidence="2" type="ORF">SISSUDRAFT_1037633</name>
</gene>
<dbReference type="Proteomes" id="UP000076798">
    <property type="component" value="Unassembled WGS sequence"/>
</dbReference>
<evidence type="ECO:0000256" key="1">
    <source>
        <dbReference type="SAM" id="MobiDB-lite"/>
    </source>
</evidence>
<proteinExistence type="predicted"/>
<protein>
    <submittedName>
        <fullName evidence="2">Uncharacterized protein</fullName>
    </submittedName>
</protein>
<evidence type="ECO:0000313" key="3">
    <source>
        <dbReference type="Proteomes" id="UP000076798"/>
    </source>
</evidence>
<feature type="compositionally biased region" description="Basic and acidic residues" evidence="1">
    <location>
        <begin position="242"/>
        <end position="260"/>
    </location>
</feature>
<dbReference type="AlphaFoldDB" id="A0A165XVL3"/>
<keyword evidence="3" id="KW-1185">Reference proteome</keyword>
<sequence>MVVGERETHLITLHSAGPLEEVQVNDWTIATLPEDTLKTGTAVPLFGWWIRSSTMRDEERICLHIADENIECKDAEVSIAAIENVNHHIAIFWRRPMQSWEQYRTTPTSEILRTADEDACKKPKKLQRMGLRPATYERSNRHIWTGYSVYGSAATVVNATAITRSKTVQPFAEVRLRDSSESRKVLALRRRRKELRQSQYQRIFNTLHRERWFAEKEGWAALVLFADETEFEHGRCRSPGGRVERPPETADAFEERASRY</sequence>
<feature type="region of interest" description="Disordered" evidence="1">
    <location>
        <begin position="235"/>
        <end position="260"/>
    </location>
</feature>
<evidence type="ECO:0000313" key="2">
    <source>
        <dbReference type="EMBL" id="KZT32596.1"/>
    </source>
</evidence>
<name>A0A165XVL3_9AGAM</name>
<accession>A0A165XVL3</accession>
<organism evidence="2 3">
    <name type="scientific">Sistotremastrum suecicum HHB10207 ss-3</name>
    <dbReference type="NCBI Taxonomy" id="1314776"/>
    <lineage>
        <taxon>Eukaryota</taxon>
        <taxon>Fungi</taxon>
        <taxon>Dikarya</taxon>
        <taxon>Basidiomycota</taxon>
        <taxon>Agaricomycotina</taxon>
        <taxon>Agaricomycetes</taxon>
        <taxon>Sistotremastrales</taxon>
        <taxon>Sistotremastraceae</taxon>
        <taxon>Sistotremastrum</taxon>
    </lineage>
</organism>
<reference evidence="2 3" key="1">
    <citation type="journal article" date="2016" name="Mol. Biol. Evol.">
        <title>Comparative Genomics of Early-Diverging Mushroom-Forming Fungi Provides Insights into the Origins of Lignocellulose Decay Capabilities.</title>
        <authorList>
            <person name="Nagy L.G."/>
            <person name="Riley R."/>
            <person name="Tritt A."/>
            <person name="Adam C."/>
            <person name="Daum C."/>
            <person name="Floudas D."/>
            <person name="Sun H."/>
            <person name="Yadav J.S."/>
            <person name="Pangilinan J."/>
            <person name="Larsson K.H."/>
            <person name="Matsuura K."/>
            <person name="Barry K."/>
            <person name="Labutti K."/>
            <person name="Kuo R."/>
            <person name="Ohm R.A."/>
            <person name="Bhattacharya S.S."/>
            <person name="Shirouzu T."/>
            <person name="Yoshinaga Y."/>
            <person name="Martin F.M."/>
            <person name="Grigoriev I.V."/>
            <person name="Hibbett D.S."/>
        </authorList>
    </citation>
    <scope>NUCLEOTIDE SEQUENCE [LARGE SCALE GENOMIC DNA]</scope>
    <source>
        <strain evidence="2 3">HHB10207 ss-3</strain>
    </source>
</reference>